<evidence type="ECO:0000256" key="1">
    <source>
        <dbReference type="SAM" id="MobiDB-lite"/>
    </source>
</evidence>
<proteinExistence type="predicted"/>
<gene>
    <name evidence="2" type="ORF">H2200_006857</name>
</gene>
<organism evidence="2 3">
    <name type="scientific">Cladophialophora chaetospira</name>
    <dbReference type="NCBI Taxonomy" id="386627"/>
    <lineage>
        <taxon>Eukaryota</taxon>
        <taxon>Fungi</taxon>
        <taxon>Dikarya</taxon>
        <taxon>Ascomycota</taxon>
        <taxon>Pezizomycotina</taxon>
        <taxon>Eurotiomycetes</taxon>
        <taxon>Chaetothyriomycetidae</taxon>
        <taxon>Chaetothyriales</taxon>
        <taxon>Herpotrichiellaceae</taxon>
        <taxon>Cladophialophora</taxon>
    </lineage>
</organism>
<dbReference type="AlphaFoldDB" id="A0AA39CIC2"/>
<evidence type="ECO:0000313" key="3">
    <source>
        <dbReference type="Proteomes" id="UP001172673"/>
    </source>
</evidence>
<dbReference type="PANTHER" id="PTHR39596:SF2">
    <property type="entry name" value="HET DOMAIN PROTEIN (AFU_ORTHOLOGUE AFUA_1G17550)-RELATED"/>
    <property type="match status" value="1"/>
</dbReference>
<reference evidence="2" key="1">
    <citation type="submission" date="2022-10" db="EMBL/GenBank/DDBJ databases">
        <title>Culturing micro-colonial fungi from biological soil crusts in the Mojave desert and describing Neophaeococcomyces mojavensis, and introducing the new genera and species Taxawa tesnikishii.</title>
        <authorList>
            <person name="Kurbessoian T."/>
            <person name="Stajich J.E."/>
        </authorList>
    </citation>
    <scope>NUCLEOTIDE SEQUENCE</scope>
    <source>
        <strain evidence="2">TK_41</strain>
    </source>
</reference>
<protein>
    <recommendedName>
        <fullName evidence="4">Heterokaryon incompatibility domain-containing protein</fullName>
    </recommendedName>
</protein>
<evidence type="ECO:0008006" key="4">
    <source>
        <dbReference type="Google" id="ProtNLM"/>
    </source>
</evidence>
<dbReference type="Proteomes" id="UP001172673">
    <property type="component" value="Unassembled WGS sequence"/>
</dbReference>
<sequence length="714" mass="81860">MASTSWSYQESRGKRRTYTDDKYVARLQALQFKTFWEDEELKQLHRHLEPLSLPERMEHLDILHQLPRNSVDYQPTKRRTRKRARTTKEKELKVTSNIEPWRFEIRHFMGNSHRVPLAGMHDEIHRLRAINDGISALMIADGWCRSTISLIRHALHVPGLHLAMLLCPPTTQNPTERDHSKCTRTKCQALQVNRYTHTARHLHGECPWDCRTIGADEAKLDETILEDPDGIPRIVLPTTGPLPPMLEVTSQGSFIAISHVWSHSFSYSPGENAMPSCQLERLRDFLNELPGRRASQQVWMDAFCIPERPSKPKAMSRIAKTFRQAEIIVVLDAKLLQTSCRVSPFVQAIRILSSDWIRRLWTLEEAILGCATGHMDKLCFRFSDGFIKLQTLLQELRSTQCPYSHSAVLGLERHLTFRLVPDWRTWSPKHNSIGARFAQLARALEYRNTSKKVDELMCMASILGLPTNAILEADSAEDRAIAFYKTLKTVPASILFCNGHRISKSPFRWALASFITAEDPRKLHTLSKTTNHFGLCESTGLHVRMSGLLFNFEPNETMFDFNRIWIKPDSISLGPLGWGFACTVPPAQSWAEIKRARRAGDSLALLINPSCDHEGVVLRFLKKLNQTFYVEYLTRVHIRYVGKRHSIDEAPMWRQASSSEADADAESNSDVVAEGSRWPEIEGRFPAGSPEWERRSISARRSLRTSEWQKWVIT</sequence>
<dbReference type="EMBL" id="JAPDRK010000009">
    <property type="protein sequence ID" value="KAJ9609086.1"/>
    <property type="molecule type" value="Genomic_DNA"/>
</dbReference>
<keyword evidence="3" id="KW-1185">Reference proteome</keyword>
<feature type="region of interest" description="Disordered" evidence="1">
    <location>
        <begin position="655"/>
        <end position="674"/>
    </location>
</feature>
<name>A0AA39CIC2_9EURO</name>
<accession>A0AA39CIC2</accession>
<dbReference type="PANTHER" id="PTHR39596">
    <property type="match status" value="1"/>
</dbReference>
<comment type="caution">
    <text evidence="2">The sequence shown here is derived from an EMBL/GenBank/DDBJ whole genome shotgun (WGS) entry which is preliminary data.</text>
</comment>
<evidence type="ECO:0000313" key="2">
    <source>
        <dbReference type="EMBL" id="KAJ9609086.1"/>
    </source>
</evidence>